<dbReference type="Pfam" id="PF01713">
    <property type="entry name" value="Smr"/>
    <property type="match status" value="1"/>
</dbReference>
<reference evidence="2 3" key="1">
    <citation type="journal article" date="2014" name="Int. J. Syst. Evol. Microbiol.">
        <title>Listeria floridensis sp. nov., Listeria aquatica sp. nov., Listeria cornellensis sp. nov., Listeria riparia sp. nov. and Listeria grandensis sp. nov., from agricultural and natural environments.</title>
        <authorList>
            <person name="den Bakker H.C."/>
            <person name="Warchocki S."/>
            <person name="Wright E.M."/>
            <person name="Allred A.F."/>
            <person name="Ahlstrom C."/>
            <person name="Manuel C.S."/>
            <person name="Stasiewicz M.J."/>
            <person name="Burrell A."/>
            <person name="Roof S."/>
            <person name="Strawn L."/>
            <person name="Fortes E.D."/>
            <person name="Nightingale K.K."/>
            <person name="Kephart D."/>
            <person name="Wiedmann M."/>
        </authorList>
    </citation>
    <scope>NUCLEOTIDE SEQUENCE [LARGE SCALE GENOMIC DNA]</scope>
    <source>
        <strain evidence="3">FSL F6-969</strain>
    </source>
</reference>
<dbReference type="PANTHER" id="PTHR35562:SF2">
    <property type="entry name" value="DNA ENDONUCLEASE SMRA-RELATED"/>
    <property type="match status" value="1"/>
</dbReference>
<protein>
    <submittedName>
        <fullName evidence="2">Recombination and DNA strand exchange inhibitor protein</fullName>
    </submittedName>
</protein>
<gene>
    <name evidence="2" type="ORF">PCORN_02197</name>
</gene>
<dbReference type="STRING" id="1265820.PCORN_02197"/>
<dbReference type="SMART" id="SM00463">
    <property type="entry name" value="SMR"/>
    <property type="match status" value="1"/>
</dbReference>
<dbReference type="EMBL" id="AODE01000005">
    <property type="protein sequence ID" value="EUJ32346.1"/>
    <property type="molecule type" value="Genomic_DNA"/>
</dbReference>
<organism evidence="2 3">
    <name type="scientific">Listeria cornellensis FSL F6-0969</name>
    <dbReference type="NCBI Taxonomy" id="1265820"/>
    <lineage>
        <taxon>Bacteria</taxon>
        <taxon>Bacillati</taxon>
        <taxon>Bacillota</taxon>
        <taxon>Bacilli</taxon>
        <taxon>Bacillales</taxon>
        <taxon>Listeriaceae</taxon>
        <taxon>Listeria</taxon>
    </lineage>
</organism>
<name>W7C9M8_9LIST</name>
<dbReference type="Gene3D" id="3.30.1370.110">
    <property type="match status" value="1"/>
</dbReference>
<sequence>MNSKEWNVQIGIIKTKVKEADLEYMKPEQPKKLRHVTTVRSDNSVTKTELDLRGVRYEDALQQVDKYIDAALLAGYHQVSIIHGKGTGALRQGVTEFLKHHRMVKSIRFGAAAEGGNGVTIAELK</sequence>
<evidence type="ECO:0000259" key="1">
    <source>
        <dbReference type="PROSITE" id="PS50828"/>
    </source>
</evidence>
<accession>W7C9M8</accession>
<proteinExistence type="predicted"/>
<dbReference type="PATRIC" id="fig|1265820.5.peg.427"/>
<dbReference type="PROSITE" id="PS50828">
    <property type="entry name" value="SMR"/>
    <property type="match status" value="1"/>
</dbReference>
<comment type="caution">
    <text evidence="2">The sequence shown here is derived from an EMBL/GenBank/DDBJ whole genome shotgun (WGS) entry which is preliminary data.</text>
</comment>
<dbReference type="SUPFAM" id="SSF160443">
    <property type="entry name" value="SMR domain-like"/>
    <property type="match status" value="1"/>
</dbReference>
<dbReference type="PANTHER" id="PTHR35562">
    <property type="entry name" value="DNA ENDONUCLEASE SMRA-RELATED"/>
    <property type="match status" value="1"/>
</dbReference>
<dbReference type="InterPro" id="IPR002625">
    <property type="entry name" value="Smr_dom"/>
</dbReference>
<dbReference type="AlphaFoldDB" id="W7C9M8"/>
<dbReference type="Proteomes" id="UP000019254">
    <property type="component" value="Unassembled WGS sequence"/>
</dbReference>
<keyword evidence="3" id="KW-1185">Reference proteome</keyword>
<dbReference type="InterPro" id="IPR036063">
    <property type="entry name" value="Smr_dom_sf"/>
</dbReference>
<evidence type="ECO:0000313" key="2">
    <source>
        <dbReference type="EMBL" id="EUJ32346.1"/>
    </source>
</evidence>
<evidence type="ECO:0000313" key="3">
    <source>
        <dbReference type="Proteomes" id="UP000019254"/>
    </source>
</evidence>
<feature type="domain" description="Smr" evidence="1">
    <location>
        <begin position="50"/>
        <end position="125"/>
    </location>
</feature>